<proteinExistence type="predicted"/>
<dbReference type="RefSeq" id="WP_187010538.1">
    <property type="nucleotide sequence ID" value="NZ_JACRUI010000004.1"/>
</dbReference>
<name>A0ABR7J951_9FLAO</name>
<feature type="transmembrane region" description="Helical" evidence="1">
    <location>
        <begin position="50"/>
        <end position="68"/>
    </location>
</feature>
<reference evidence="2 3" key="1">
    <citation type="submission" date="2020-08" db="EMBL/GenBank/DDBJ databases">
        <title>Description of novel Flavobacterium F-380 isolate.</title>
        <authorList>
            <person name="Saticioglu I.B."/>
            <person name="Duman M."/>
            <person name="Altun S."/>
        </authorList>
    </citation>
    <scope>NUCLEOTIDE SEQUENCE [LARGE SCALE GENOMIC DNA]</scope>
    <source>
        <strain evidence="2 3">F-380</strain>
    </source>
</reference>
<keyword evidence="3" id="KW-1185">Reference proteome</keyword>
<keyword evidence="1" id="KW-1133">Transmembrane helix</keyword>
<evidence type="ECO:0000313" key="3">
    <source>
        <dbReference type="Proteomes" id="UP000629963"/>
    </source>
</evidence>
<keyword evidence="1" id="KW-0472">Membrane</keyword>
<organism evidence="2 3">
    <name type="scientific">Flavobacterium kayseriense</name>
    <dbReference type="NCBI Taxonomy" id="2764714"/>
    <lineage>
        <taxon>Bacteria</taxon>
        <taxon>Pseudomonadati</taxon>
        <taxon>Bacteroidota</taxon>
        <taxon>Flavobacteriia</taxon>
        <taxon>Flavobacteriales</taxon>
        <taxon>Flavobacteriaceae</taxon>
        <taxon>Flavobacterium</taxon>
    </lineage>
</organism>
<keyword evidence="1" id="KW-0812">Transmembrane</keyword>
<evidence type="ECO:0000313" key="2">
    <source>
        <dbReference type="EMBL" id="MBC5842037.1"/>
    </source>
</evidence>
<evidence type="ECO:0000256" key="1">
    <source>
        <dbReference type="SAM" id="Phobius"/>
    </source>
</evidence>
<dbReference type="Proteomes" id="UP000629963">
    <property type="component" value="Unassembled WGS sequence"/>
</dbReference>
<dbReference type="EMBL" id="JACRUJ010000004">
    <property type="protein sequence ID" value="MBC5842037.1"/>
    <property type="molecule type" value="Genomic_DNA"/>
</dbReference>
<accession>A0ABR7J951</accession>
<gene>
    <name evidence="2" type="ORF">H8R23_11520</name>
</gene>
<protein>
    <submittedName>
        <fullName evidence="2">Uncharacterized protein</fullName>
    </submittedName>
</protein>
<sequence>MKEFKLDNSPKIQSGFKAPDDYFETFAQNLIQKLPQEETKVVSISQRRNIVMLLVAAIVAIALIIPIINTPAPLSKEIDGVTLENYLSYQSNINQFDLIDALDEDDINSIKTNVALDDNSLGNNTIEDILVTNGNLEQLLLE</sequence>
<comment type="caution">
    <text evidence="2">The sequence shown here is derived from an EMBL/GenBank/DDBJ whole genome shotgun (WGS) entry which is preliminary data.</text>
</comment>